<dbReference type="EMBL" id="CP060632">
    <property type="protein sequence ID" value="QNL98941.1"/>
    <property type="molecule type" value="Genomic_DNA"/>
</dbReference>
<accession>A0A7G9FK60</accession>
<sequence>MPSTYAHYRMGQEVIKQVSVPAHDIIMKHKQLYDIGLHGPDILFYYHPLVTNPVNAIGYGLHERSGKYFFGKAAEIIEKASDKEAALAYIYGFICHFALDSTCHGYIDEKIAQSGVSHTEIEVEFDRSLMIEDGKDPVRQDLTKHIVPSMENASVIAPFFQGAEPKQVKKALKGMIQNNHLLLAPSRLKRMLIYAILRLSGNYKEMHGLLVNFEANPACEDSTAKLHQLYAVAKSRAVMLIDAYGKYMAKEEALNTLYNYTFSGKEKEA</sequence>
<dbReference type="InterPro" id="IPR029002">
    <property type="entry name" value="PLPC/GPLD1"/>
</dbReference>
<reference evidence="2 3" key="1">
    <citation type="submission" date="2020-08" db="EMBL/GenBank/DDBJ databases">
        <authorList>
            <person name="Liu C."/>
            <person name="Sun Q."/>
        </authorList>
    </citation>
    <scope>NUCLEOTIDE SEQUENCE [LARGE SCALE GENOMIC DNA]</scope>
    <source>
        <strain evidence="2 3">NSJ-4</strain>
    </source>
</reference>
<feature type="domain" description="Phospholipase C/D" evidence="1">
    <location>
        <begin position="7"/>
        <end position="153"/>
    </location>
</feature>
<keyword evidence="3" id="KW-1185">Reference proteome</keyword>
<evidence type="ECO:0000313" key="3">
    <source>
        <dbReference type="Proteomes" id="UP000515819"/>
    </source>
</evidence>
<dbReference type="AlphaFoldDB" id="A0A7G9FK60"/>
<proteinExistence type="predicted"/>
<protein>
    <submittedName>
        <fullName evidence="2">Zinc dependent phospholipase C family protein</fullName>
    </submittedName>
</protein>
<organism evidence="2 3">
    <name type="scientific">Wujia chipingensis</name>
    <dbReference type="NCBI Taxonomy" id="2763670"/>
    <lineage>
        <taxon>Bacteria</taxon>
        <taxon>Bacillati</taxon>
        <taxon>Bacillota</taxon>
        <taxon>Clostridia</taxon>
        <taxon>Lachnospirales</taxon>
        <taxon>Lachnospiraceae</taxon>
        <taxon>Wujia</taxon>
    </lineage>
</organism>
<gene>
    <name evidence="2" type="ORF">H9Q76_09325</name>
</gene>
<dbReference type="Proteomes" id="UP000515819">
    <property type="component" value="Chromosome"/>
</dbReference>
<evidence type="ECO:0000313" key="2">
    <source>
        <dbReference type="EMBL" id="QNL98941.1"/>
    </source>
</evidence>
<dbReference type="KEGG" id="wcp:H9Q76_09325"/>
<name>A0A7G9FK60_9FIRM</name>
<dbReference type="Pfam" id="PF00882">
    <property type="entry name" value="Zn_dep_PLPC"/>
    <property type="match status" value="1"/>
</dbReference>
<evidence type="ECO:0000259" key="1">
    <source>
        <dbReference type="Pfam" id="PF00882"/>
    </source>
</evidence>
<dbReference type="RefSeq" id="WP_249320996.1">
    <property type="nucleotide sequence ID" value="NZ_CP060632.1"/>
</dbReference>